<reference evidence="3" key="1">
    <citation type="submission" date="2017-01" db="EMBL/GenBank/DDBJ databases">
        <authorList>
            <person name="Varghese N."/>
            <person name="Submissions S."/>
        </authorList>
    </citation>
    <scope>NUCLEOTIDE SEQUENCE [LARGE SCALE GENOMIC DNA]</scope>
    <source>
        <strain evidence="3">DSM 22306</strain>
    </source>
</reference>
<dbReference type="InterPro" id="IPR000182">
    <property type="entry name" value="GNAT_dom"/>
</dbReference>
<dbReference type="PANTHER" id="PTHR43792:SF1">
    <property type="entry name" value="N-ACETYLTRANSFERASE DOMAIN-CONTAINING PROTEIN"/>
    <property type="match status" value="1"/>
</dbReference>
<evidence type="ECO:0000313" key="2">
    <source>
        <dbReference type="EMBL" id="SIS90711.1"/>
    </source>
</evidence>
<dbReference type="GO" id="GO:0016747">
    <property type="term" value="F:acyltransferase activity, transferring groups other than amino-acyl groups"/>
    <property type="evidence" value="ECO:0007669"/>
    <property type="project" value="InterPro"/>
</dbReference>
<dbReference type="PROSITE" id="PS51186">
    <property type="entry name" value="GNAT"/>
    <property type="match status" value="1"/>
</dbReference>
<dbReference type="PANTHER" id="PTHR43792">
    <property type="entry name" value="GNAT FAMILY, PUTATIVE (AFU_ORTHOLOGUE AFUA_3G00765)-RELATED-RELATED"/>
    <property type="match status" value="1"/>
</dbReference>
<dbReference type="AlphaFoldDB" id="A0A1N7MXP1"/>
<dbReference type="InterPro" id="IPR051531">
    <property type="entry name" value="N-acetyltransferase"/>
</dbReference>
<feature type="domain" description="N-acetyltransferase" evidence="1">
    <location>
        <begin position="10"/>
        <end position="169"/>
    </location>
</feature>
<evidence type="ECO:0000259" key="1">
    <source>
        <dbReference type="PROSITE" id="PS51186"/>
    </source>
</evidence>
<organism evidence="2 3">
    <name type="scientific">Neptunomonas antarctica</name>
    <dbReference type="NCBI Taxonomy" id="619304"/>
    <lineage>
        <taxon>Bacteria</taxon>
        <taxon>Pseudomonadati</taxon>
        <taxon>Pseudomonadota</taxon>
        <taxon>Gammaproteobacteria</taxon>
        <taxon>Oceanospirillales</taxon>
        <taxon>Oceanospirillaceae</taxon>
        <taxon>Neptunomonas</taxon>
    </lineage>
</organism>
<keyword evidence="2" id="KW-0808">Transferase</keyword>
<dbReference type="Proteomes" id="UP000185999">
    <property type="component" value="Unassembled WGS sequence"/>
</dbReference>
<evidence type="ECO:0000313" key="3">
    <source>
        <dbReference type="Proteomes" id="UP000185999"/>
    </source>
</evidence>
<keyword evidence="3" id="KW-1185">Reference proteome</keyword>
<dbReference type="STRING" id="619304.SAMN05421760_10789"/>
<gene>
    <name evidence="2" type="ORF">SAMN05421760_10789</name>
</gene>
<dbReference type="Pfam" id="PF13302">
    <property type="entry name" value="Acetyltransf_3"/>
    <property type="match status" value="1"/>
</dbReference>
<proteinExistence type="predicted"/>
<dbReference type="InterPro" id="IPR016181">
    <property type="entry name" value="Acyl_CoA_acyltransferase"/>
</dbReference>
<dbReference type="Gene3D" id="3.40.630.30">
    <property type="match status" value="1"/>
</dbReference>
<name>A0A1N7MXP1_9GAMM</name>
<dbReference type="EMBL" id="FTOE01000007">
    <property type="protein sequence ID" value="SIS90711.1"/>
    <property type="molecule type" value="Genomic_DNA"/>
</dbReference>
<dbReference type="SUPFAM" id="SSF55729">
    <property type="entry name" value="Acyl-CoA N-acyltransferases (Nat)"/>
    <property type="match status" value="1"/>
</dbReference>
<accession>A0A1N7MXP1</accession>
<protein>
    <submittedName>
        <fullName evidence="2">Protein N-acetyltransferase, RimJ/RimL family</fullName>
    </submittedName>
</protein>
<sequence length="178" mass="20121">MVQICETERLILRRLSLEDVPALTEILSDPDVMKYSVTGVCDEAATRKFIEWCLACYESHGVGPWALIDKKSSEFIGFCSVGPEMVAEVEEINLGYRLARRFWSMGLASEAAKAVLNYAFGKRLVDSVVVIIEPEHVASLKVAEKAGFSSFDELEFHCRSVRLYRLTQKQWETLHNIA</sequence>